<sequence>MPLSSFVSGALRLHTVYSTACPKASLIHSSLLVTIRSVCVLTTLVRRSIQDIFERARREGSGQSTATVNEEVQKALQPATESNYRWALALWEQQVHSSTQNATPNSIKASKDLVNTIAYGVEGKNFTVDWQWARHENIQESMTLSTLNSVHVPLQEELGFSSTHSPQLDG</sequence>
<protein>
    <submittedName>
        <fullName evidence="1">Uncharacterized protein</fullName>
    </submittedName>
</protein>
<reference evidence="2" key="2">
    <citation type="submission" date="2015-01" db="EMBL/GenBank/DDBJ databases">
        <title>Evolutionary Origins and Diversification of the Mycorrhizal Mutualists.</title>
        <authorList>
            <consortium name="DOE Joint Genome Institute"/>
            <consortium name="Mycorrhizal Genomics Consortium"/>
            <person name="Kohler A."/>
            <person name="Kuo A."/>
            <person name="Nagy L.G."/>
            <person name="Floudas D."/>
            <person name="Copeland A."/>
            <person name="Barry K.W."/>
            <person name="Cichocki N."/>
            <person name="Veneault-Fourrey C."/>
            <person name="LaButti K."/>
            <person name="Lindquist E.A."/>
            <person name="Lipzen A."/>
            <person name="Lundell T."/>
            <person name="Morin E."/>
            <person name="Murat C."/>
            <person name="Riley R."/>
            <person name="Ohm R."/>
            <person name="Sun H."/>
            <person name="Tunlid A."/>
            <person name="Henrissat B."/>
            <person name="Grigoriev I.V."/>
            <person name="Hibbett D.S."/>
            <person name="Martin F."/>
        </authorList>
    </citation>
    <scope>NUCLEOTIDE SEQUENCE [LARGE SCALE GENOMIC DNA]</scope>
    <source>
        <strain evidence="2">Marx 270</strain>
    </source>
</reference>
<evidence type="ECO:0000313" key="1">
    <source>
        <dbReference type="EMBL" id="KIN99956.1"/>
    </source>
</evidence>
<dbReference type="Proteomes" id="UP000054217">
    <property type="component" value="Unassembled WGS sequence"/>
</dbReference>
<dbReference type="InParanoid" id="A0A0C3JR46"/>
<dbReference type="AlphaFoldDB" id="A0A0C3JR46"/>
<dbReference type="EMBL" id="KN832000">
    <property type="protein sequence ID" value="KIN99956.1"/>
    <property type="molecule type" value="Genomic_DNA"/>
</dbReference>
<gene>
    <name evidence="1" type="ORF">M404DRAFT_30014</name>
</gene>
<keyword evidence="2" id="KW-1185">Reference proteome</keyword>
<name>A0A0C3JR46_PISTI</name>
<proteinExistence type="predicted"/>
<evidence type="ECO:0000313" key="2">
    <source>
        <dbReference type="Proteomes" id="UP000054217"/>
    </source>
</evidence>
<dbReference type="OrthoDB" id="10291933at2759"/>
<dbReference type="HOGENOM" id="CLU_1571284_0_0_1"/>
<organism evidence="1 2">
    <name type="scientific">Pisolithus tinctorius Marx 270</name>
    <dbReference type="NCBI Taxonomy" id="870435"/>
    <lineage>
        <taxon>Eukaryota</taxon>
        <taxon>Fungi</taxon>
        <taxon>Dikarya</taxon>
        <taxon>Basidiomycota</taxon>
        <taxon>Agaricomycotina</taxon>
        <taxon>Agaricomycetes</taxon>
        <taxon>Agaricomycetidae</taxon>
        <taxon>Boletales</taxon>
        <taxon>Sclerodermatineae</taxon>
        <taxon>Pisolithaceae</taxon>
        <taxon>Pisolithus</taxon>
    </lineage>
</organism>
<reference evidence="1 2" key="1">
    <citation type="submission" date="2014-04" db="EMBL/GenBank/DDBJ databases">
        <authorList>
            <consortium name="DOE Joint Genome Institute"/>
            <person name="Kuo A."/>
            <person name="Kohler A."/>
            <person name="Costa M.D."/>
            <person name="Nagy L.G."/>
            <person name="Floudas D."/>
            <person name="Copeland A."/>
            <person name="Barry K.W."/>
            <person name="Cichocki N."/>
            <person name="Veneault-Fourrey C."/>
            <person name="LaButti K."/>
            <person name="Lindquist E.A."/>
            <person name="Lipzen A."/>
            <person name="Lundell T."/>
            <person name="Morin E."/>
            <person name="Murat C."/>
            <person name="Sun H."/>
            <person name="Tunlid A."/>
            <person name="Henrissat B."/>
            <person name="Grigoriev I.V."/>
            <person name="Hibbett D.S."/>
            <person name="Martin F."/>
            <person name="Nordberg H.P."/>
            <person name="Cantor M.N."/>
            <person name="Hua S.X."/>
        </authorList>
    </citation>
    <scope>NUCLEOTIDE SEQUENCE [LARGE SCALE GENOMIC DNA]</scope>
    <source>
        <strain evidence="1 2">Marx 270</strain>
    </source>
</reference>
<dbReference type="STRING" id="870435.A0A0C3JR46"/>
<accession>A0A0C3JR46</accession>